<evidence type="ECO:0000313" key="2">
    <source>
        <dbReference type="Proteomes" id="UP000694400"/>
    </source>
</evidence>
<reference evidence="1" key="3">
    <citation type="submission" date="2025-09" db="UniProtKB">
        <authorList>
            <consortium name="Ensembl"/>
        </authorList>
    </citation>
    <scope>IDENTIFICATION</scope>
</reference>
<organism evidence="1 2">
    <name type="scientific">Anas platyrhynchos</name>
    <name type="common">Mallard</name>
    <name type="synonym">Anas boschas</name>
    <dbReference type="NCBI Taxonomy" id="8839"/>
    <lineage>
        <taxon>Eukaryota</taxon>
        <taxon>Metazoa</taxon>
        <taxon>Chordata</taxon>
        <taxon>Craniata</taxon>
        <taxon>Vertebrata</taxon>
        <taxon>Euteleostomi</taxon>
        <taxon>Archelosauria</taxon>
        <taxon>Archosauria</taxon>
        <taxon>Dinosauria</taxon>
        <taxon>Saurischia</taxon>
        <taxon>Theropoda</taxon>
        <taxon>Coelurosauria</taxon>
        <taxon>Aves</taxon>
        <taxon>Neognathae</taxon>
        <taxon>Galloanserae</taxon>
        <taxon>Anseriformes</taxon>
        <taxon>Anatidae</taxon>
        <taxon>Anatinae</taxon>
        <taxon>Anas</taxon>
    </lineage>
</organism>
<dbReference type="Proteomes" id="UP000694400">
    <property type="component" value="Chromosome 8"/>
</dbReference>
<dbReference type="Ensembl" id="ENSAPLT00020010048.1">
    <property type="protein sequence ID" value="ENSAPLP00020009334.1"/>
    <property type="gene ID" value="ENSAPLG00020006877.1"/>
</dbReference>
<accession>A0A8B9SPG3</accession>
<sequence length="301" mass="32868">MTVTSRAANSTIPPVAVKTHMSKDINYYPSAMVVHVQVSHGFSPVLGASVTAVISPENGDPISLELLDNGNDGIYSKYLFSFPGSGRYSLKAHVQANRTIVPQTAKLWSHAMYIPGYIENGKLKMNPSRSPAIKSDIQVRRGGFHRTAVGESFIISAVPMGPHADVFPPYDKVILSWTAPGNDFDKSRAASYEIRISESPLELRGSFYKTGLVNTSTLSPQHAGCKEIFAFKPEAFTTGNITIIYVAMCAVDDVFLHSELSNIAQAVKFVPPMPILHTLWKLCQCTSVSSMLFSSSHHLHP</sequence>
<proteinExistence type="predicted"/>
<reference evidence="1" key="2">
    <citation type="submission" date="2025-08" db="UniProtKB">
        <authorList>
            <consortium name="Ensembl"/>
        </authorList>
    </citation>
    <scope>IDENTIFICATION</scope>
</reference>
<reference evidence="1" key="1">
    <citation type="submission" date="2019-08" db="EMBL/GenBank/DDBJ databases">
        <title>Three high-quality genomes provides insights into domestication of ducks.</title>
        <authorList>
            <person name="Hou Z.C."/>
            <person name="Zhu F."/>
            <person name="Yin Z.T."/>
            <person name="Zhang F."/>
        </authorList>
    </citation>
    <scope>NUCLEOTIDE SEQUENCE [LARGE SCALE GENOMIC DNA]</scope>
</reference>
<protein>
    <submittedName>
        <fullName evidence="1">Uncharacterized protein</fullName>
    </submittedName>
</protein>
<dbReference type="AlphaFoldDB" id="A0A8B9SPG3"/>
<name>A0A8B9SPG3_ANAPL</name>
<evidence type="ECO:0000313" key="1">
    <source>
        <dbReference type="Ensembl" id="ENSAPLP00020009334.1"/>
    </source>
</evidence>